<dbReference type="SUPFAM" id="SSF55729">
    <property type="entry name" value="Acyl-CoA N-acyltransferases (Nat)"/>
    <property type="match status" value="1"/>
</dbReference>
<sequence length="138" mass="16177">MKIIQQNNSKDSEYIKNKVIQYNMSVLSDEVKSPLEHVSFLLKDDVGKIFGGITGIIYFYHLHIDFLWVDESVRHEGYGSQLLNEIEEIAKEKNCRLILLDSFSFQAPEFYKKHGYREFGVVEDHPKGYSQHFLEKCL</sequence>
<dbReference type="AlphaFoldDB" id="A0A2B5HGL7"/>
<dbReference type="EMBL" id="NUDP01000036">
    <property type="protein sequence ID" value="PEM70240.1"/>
    <property type="molecule type" value="Genomic_DNA"/>
</dbReference>
<proteinExistence type="predicted"/>
<reference evidence="1 2" key="1">
    <citation type="submission" date="2017-09" db="EMBL/GenBank/DDBJ databases">
        <title>Large-scale bioinformatics analysis of Bacillus genomes uncovers conserved roles of natural products in bacterial physiology.</title>
        <authorList>
            <consortium name="Agbiome Team Llc"/>
            <person name="Bleich R.M."/>
            <person name="Grubbs K.J."/>
            <person name="Santa Maria K.C."/>
            <person name="Allen S.E."/>
            <person name="Farag S."/>
            <person name="Shank E.A."/>
            <person name="Bowers A."/>
        </authorList>
    </citation>
    <scope>NUCLEOTIDE SEQUENCE [LARGE SCALE GENOMIC DNA]</scope>
    <source>
        <strain evidence="1 2">AFS009893</strain>
    </source>
</reference>
<dbReference type="Gene3D" id="3.40.630.30">
    <property type="match status" value="1"/>
</dbReference>
<dbReference type="GO" id="GO:0016747">
    <property type="term" value="F:acyltransferase activity, transferring groups other than amino-acyl groups"/>
    <property type="evidence" value="ECO:0007669"/>
    <property type="project" value="InterPro"/>
</dbReference>
<comment type="caution">
    <text evidence="1">The sequence shown here is derived from an EMBL/GenBank/DDBJ whole genome shotgun (WGS) entry which is preliminary data.</text>
</comment>
<gene>
    <name evidence="1" type="ORF">CN613_10190</name>
</gene>
<organism evidence="1 2">
    <name type="scientific">Bacillus pseudomycoides</name>
    <dbReference type="NCBI Taxonomy" id="64104"/>
    <lineage>
        <taxon>Bacteria</taxon>
        <taxon>Bacillati</taxon>
        <taxon>Bacillota</taxon>
        <taxon>Bacilli</taxon>
        <taxon>Bacillales</taxon>
        <taxon>Bacillaceae</taxon>
        <taxon>Bacillus</taxon>
        <taxon>Bacillus cereus group</taxon>
    </lineage>
</organism>
<dbReference type="CDD" id="cd04301">
    <property type="entry name" value="NAT_SF"/>
    <property type="match status" value="1"/>
</dbReference>
<protein>
    <submittedName>
        <fullName evidence="1">GNAT family N-acetyltransferase</fullName>
    </submittedName>
</protein>
<evidence type="ECO:0000313" key="1">
    <source>
        <dbReference type="EMBL" id="PEM70240.1"/>
    </source>
</evidence>
<dbReference type="FunFam" id="3.40.630.30:FF:000055">
    <property type="entry name" value="Ribosomal-protein-alanine acetyltransferase"/>
    <property type="match status" value="1"/>
</dbReference>
<name>A0A2B5HGL7_9BACI</name>
<keyword evidence="1" id="KW-0808">Transferase</keyword>
<evidence type="ECO:0000313" key="2">
    <source>
        <dbReference type="Proteomes" id="UP000219775"/>
    </source>
</evidence>
<dbReference type="Pfam" id="PF00583">
    <property type="entry name" value="Acetyltransf_1"/>
    <property type="match status" value="1"/>
</dbReference>
<dbReference type="InterPro" id="IPR000182">
    <property type="entry name" value="GNAT_dom"/>
</dbReference>
<dbReference type="PROSITE" id="PS51186">
    <property type="entry name" value="GNAT"/>
    <property type="match status" value="1"/>
</dbReference>
<accession>A0A2B5HGL7</accession>
<dbReference type="Proteomes" id="UP000219775">
    <property type="component" value="Unassembled WGS sequence"/>
</dbReference>
<dbReference type="InterPro" id="IPR016181">
    <property type="entry name" value="Acyl_CoA_acyltransferase"/>
</dbReference>